<evidence type="ECO:0000313" key="2">
    <source>
        <dbReference type="EMBL" id="CAD9237683.1"/>
    </source>
</evidence>
<feature type="compositionally biased region" description="Acidic residues" evidence="1">
    <location>
        <begin position="69"/>
        <end position="79"/>
    </location>
</feature>
<feature type="region of interest" description="Disordered" evidence="1">
    <location>
        <begin position="60"/>
        <end position="82"/>
    </location>
</feature>
<reference evidence="2" key="1">
    <citation type="submission" date="2021-01" db="EMBL/GenBank/DDBJ databases">
        <authorList>
            <person name="Corre E."/>
            <person name="Pelletier E."/>
            <person name="Niang G."/>
            <person name="Scheremetjew M."/>
            <person name="Finn R."/>
            <person name="Kale V."/>
            <person name="Holt S."/>
            <person name="Cochrane G."/>
            <person name="Meng A."/>
            <person name="Brown T."/>
            <person name="Cohen L."/>
        </authorList>
    </citation>
    <scope>NUCLEOTIDE SEQUENCE</scope>
    <source>
        <strain evidence="2">SAG 36.94</strain>
    </source>
</reference>
<dbReference type="EMBL" id="HBGH01017645">
    <property type="protein sequence ID" value="CAD9237683.1"/>
    <property type="molecule type" value="Transcribed_RNA"/>
</dbReference>
<proteinExistence type="predicted"/>
<name>A0A7S1XH64_9RHOD</name>
<accession>A0A7S1XH64</accession>
<evidence type="ECO:0000256" key="1">
    <source>
        <dbReference type="SAM" id="MobiDB-lite"/>
    </source>
</evidence>
<gene>
    <name evidence="2" type="ORF">CCAE0312_LOCUS9782</name>
</gene>
<protein>
    <submittedName>
        <fullName evidence="2">Uncharacterized protein</fullName>
    </submittedName>
</protein>
<sequence>MGRHGRINVSAAVESSIDVPSVREVWADGTYTSEPDTHFSLTSAAAKSYVTRALSHPLGGAQLGRGEVTEDGETEDGEATAELGRRWTSRVVTFLDSALYELSRTVAVIDAIAKTAKSTGGLPASGFPPILELKPGQMMAATGAVDENEMAVILMAKQRALASASAFLQRQMADLRAWIKEDNLYGERLVALRGDCGGTRRDVSGRALIEIGSAEAVRVRRAPFGVGRVAFSVLEFRLDRIPIESHAWSEALMSINPAGYMEAKKEIVNEENESEASATQLVRRARISSYRRDLFNRLCTEASRSMENIQVSSKRITWLCADSVVLQIDKTSASAREVVNARSHASCESQFLSCVTESVALSSSNLRIFPRIGTMLRSRHLALELETALDDAARCHHLLIDWSRGEAGEFRATVFSSSSDGDGPSKRLSSFAPSNRPGRILVTPAFGVILPSQAETYTFPHRLEDVPGSFTISAQGREVQFVLAVQMSIRLLEALEMSSRMSTETLDIDRQASSVVILFPGHDTCLKAKVTNEGPDELPEVYVTINDRSIPFPSAREGGRVARWRQLLASTSQSLKLQSPSI</sequence>
<organism evidence="2">
    <name type="scientific">Compsopogon caeruleus</name>
    <dbReference type="NCBI Taxonomy" id="31354"/>
    <lineage>
        <taxon>Eukaryota</taxon>
        <taxon>Rhodophyta</taxon>
        <taxon>Compsopogonophyceae</taxon>
        <taxon>Compsopogonales</taxon>
        <taxon>Compsopogonaceae</taxon>
        <taxon>Compsopogon</taxon>
    </lineage>
</organism>
<dbReference type="AlphaFoldDB" id="A0A7S1XH64"/>